<comment type="cofactor">
    <cofactor evidence="1">
        <name>Ca(2+)</name>
        <dbReference type="ChEBI" id="CHEBI:29108"/>
    </cofactor>
</comment>
<evidence type="ECO:0000259" key="8">
    <source>
        <dbReference type="Pfam" id="PF00884"/>
    </source>
</evidence>
<reference evidence="9" key="1">
    <citation type="journal article" date="2023" name="G3 (Bethesda)">
        <title>Whole genome assemblies of Zophobas morio and Tenebrio molitor.</title>
        <authorList>
            <person name="Kaur S."/>
            <person name="Stinson S.A."/>
            <person name="diCenzo G.C."/>
        </authorList>
    </citation>
    <scope>NUCLEOTIDE SEQUENCE</scope>
    <source>
        <strain evidence="9">QUZm001</strain>
    </source>
</reference>
<keyword evidence="6" id="KW-0106">Calcium</keyword>
<dbReference type="InterPro" id="IPR017850">
    <property type="entry name" value="Alkaline_phosphatase_core_sf"/>
</dbReference>
<keyword evidence="10" id="KW-1185">Reference proteome</keyword>
<dbReference type="EMBL" id="JALNTZ010000003">
    <property type="protein sequence ID" value="KAJ3657406.1"/>
    <property type="molecule type" value="Genomic_DNA"/>
</dbReference>
<feature type="transmembrane region" description="Helical" evidence="7">
    <location>
        <begin position="58"/>
        <end position="80"/>
    </location>
</feature>
<dbReference type="Pfam" id="PF00884">
    <property type="entry name" value="Sulfatase"/>
    <property type="match status" value="1"/>
</dbReference>
<dbReference type="AlphaFoldDB" id="A0AA38IL90"/>
<evidence type="ECO:0000256" key="4">
    <source>
        <dbReference type="ARBA" id="ARBA00022729"/>
    </source>
</evidence>
<dbReference type="PROSITE" id="PS00149">
    <property type="entry name" value="SULFATASE_2"/>
    <property type="match status" value="1"/>
</dbReference>
<dbReference type="SUPFAM" id="SSF53649">
    <property type="entry name" value="Alkaline phosphatase-like"/>
    <property type="match status" value="1"/>
</dbReference>
<evidence type="ECO:0000256" key="6">
    <source>
        <dbReference type="ARBA" id="ARBA00022837"/>
    </source>
</evidence>
<evidence type="ECO:0000256" key="1">
    <source>
        <dbReference type="ARBA" id="ARBA00001913"/>
    </source>
</evidence>
<keyword evidence="7" id="KW-1133">Transmembrane helix</keyword>
<proteinExistence type="inferred from homology"/>
<dbReference type="GO" id="GO:0005737">
    <property type="term" value="C:cytoplasm"/>
    <property type="evidence" value="ECO:0007669"/>
    <property type="project" value="TreeGrafter"/>
</dbReference>
<evidence type="ECO:0000313" key="10">
    <source>
        <dbReference type="Proteomes" id="UP001168821"/>
    </source>
</evidence>
<dbReference type="GO" id="GO:0046872">
    <property type="term" value="F:metal ion binding"/>
    <property type="evidence" value="ECO:0007669"/>
    <property type="project" value="UniProtKB-KW"/>
</dbReference>
<dbReference type="PANTHER" id="PTHR45953:SF1">
    <property type="entry name" value="IDURONATE 2-SULFATASE"/>
    <property type="match status" value="1"/>
</dbReference>
<keyword evidence="3" id="KW-0479">Metal-binding</keyword>
<keyword evidence="5" id="KW-0378">Hydrolase</keyword>
<dbReference type="InterPro" id="IPR035874">
    <property type="entry name" value="IDS"/>
</dbReference>
<sequence length="533" mass="60297">MRSILKASSIKTLVNYLGINEIILGALCLIHSISMIRNFSETAEVPQSDIFFYDFGPYYYFLLVAAGLSLLKGPLLIYSVKKQALCAPSRNSFLTSRRPDSLHLYDFYSYWRDTVGNFTTLPQVFKENGYYTHSIGKIFHPGVSSNFTDDAKYSWSGQPFHPKTETYKEAKVCMNPDGQLARNLICPVIPDAQPGGTLPDLESLVAAQEFLKHKDQITKGKPFFLAVGFHKPHVPLKFPVDYLEFHPLEDVVLPKIRWKPPLMPSVAWNPWLDVKSRDDITKLNLSFPFGVMPDNVTRQVIRGYNAATSYIDDLIESLLGKINLNNTVVVLTGDHGWSRGEHGEFSKFSNFDVATQVPLIIHVPGLSHVEVVVDQLVELVDLFPTLVDLTQVAPSLPTCSEDGKNSKLCTEGRSMVPIMVTKKQKQVSPGKSAVFSQYPRPGAFPTQQPDSDRPRLNQITVMGYSIRTQQHRYTEWIKFNHTSFMPDWSTVYGKELYDHLIDPLENMNLALRPELSYVVSSLRKKLIAGWRYA</sequence>
<evidence type="ECO:0000313" key="9">
    <source>
        <dbReference type="EMBL" id="KAJ3657406.1"/>
    </source>
</evidence>
<accession>A0AA38IL90</accession>
<evidence type="ECO:0000256" key="5">
    <source>
        <dbReference type="ARBA" id="ARBA00022801"/>
    </source>
</evidence>
<keyword evidence="7" id="KW-0812">Transmembrane</keyword>
<dbReference type="GO" id="GO:0004423">
    <property type="term" value="F:iduronate-2-sulfatase activity"/>
    <property type="evidence" value="ECO:0007669"/>
    <property type="project" value="InterPro"/>
</dbReference>
<dbReference type="CDD" id="cd16030">
    <property type="entry name" value="iduronate-2-sulfatase"/>
    <property type="match status" value="1"/>
</dbReference>
<evidence type="ECO:0000256" key="3">
    <source>
        <dbReference type="ARBA" id="ARBA00022723"/>
    </source>
</evidence>
<feature type="transmembrane region" description="Helical" evidence="7">
    <location>
        <begin position="12"/>
        <end position="33"/>
    </location>
</feature>
<comment type="similarity">
    <text evidence="2">Belongs to the sulfatase family.</text>
</comment>
<keyword evidence="7" id="KW-0472">Membrane</keyword>
<dbReference type="Gene3D" id="3.40.720.10">
    <property type="entry name" value="Alkaline Phosphatase, subunit A"/>
    <property type="match status" value="1"/>
</dbReference>
<evidence type="ECO:0000256" key="2">
    <source>
        <dbReference type="ARBA" id="ARBA00008779"/>
    </source>
</evidence>
<dbReference type="InterPro" id="IPR000917">
    <property type="entry name" value="Sulfatase_N"/>
</dbReference>
<dbReference type="PANTHER" id="PTHR45953">
    <property type="entry name" value="IDURONATE 2-SULFATASE"/>
    <property type="match status" value="1"/>
</dbReference>
<name>A0AA38IL90_9CUCU</name>
<evidence type="ECO:0000256" key="7">
    <source>
        <dbReference type="SAM" id="Phobius"/>
    </source>
</evidence>
<dbReference type="Proteomes" id="UP001168821">
    <property type="component" value="Unassembled WGS sequence"/>
</dbReference>
<organism evidence="9 10">
    <name type="scientific">Zophobas morio</name>
    <dbReference type="NCBI Taxonomy" id="2755281"/>
    <lineage>
        <taxon>Eukaryota</taxon>
        <taxon>Metazoa</taxon>
        <taxon>Ecdysozoa</taxon>
        <taxon>Arthropoda</taxon>
        <taxon>Hexapoda</taxon>
        <taxon>Insecta</taxon>
        <taxon>Pterygota</taxon>
        <taxon>Neoptera</taxon>
        <taxon>Endopterygota</taxon>
        <taxon>Coleoptera</taxon>
        <taxon>Polyphaga</taxon>
        <taxon>Cucujiformia</taxon>
        <taxon>Tenebrionidae</taxon>
        <taxon>Zophobas</taxon>
    </lineage>
</organism>
<feature type="domain" description="Sulfatase N-terminal" evidence="8">
    <location>
        <begin position="83"/>
        <end position="391"/>
    </location>
</feature>
<protein>
    <recommendedName>
        <fullName evidence="8">Sulfatase N-terminal domain-containing protein</fullName>
    </recommendedName>
</protein>
<comment type="caution">
    <text evidence="9">The sequence shown here is derived from an EMBL/GenBank/DDBJ whole genome shotgun (WGS) entry which is preliminary data.</text>
</comment>
<dbReference type="InterPro" id="IPR024607">
    <property type="entry name" value="Sulfatase_CS"/>
</dbReference>
<keyword evidence="4" id="KW-0732">Signal</keyword>
<gene>
    <name evidence="9" type="ORF">Zmor_009213</name>
</gene>